<dbReference type="InterPro" id="IPR042102">
    <property type="entry name" value="RNA_pol_Rpb1_3_sf"/>
</dbReference>
<dbReference type="EMBL" id="VMGH01000004">
    <property type="protein sequence ID" value="TSC92278.1"/>
    <property type="molecule type" value="Genomic_DNA"/>
</dbReference>
<dbReference type="GO" id="GO:0008270">
    <property type="term" value="F:zinc ion binding"/>
    <property type="evidence" value="ECO:0007669"/>
    <property type="project" value="UniProtKB-UniRule"/>
</dbReference>
<evidence type="ECO:0000256" key="1">
    <source>
        <dbReference type="ARBA" id="ARBA00022478"/>
    </source>
</evidence>
<dbReference type="CDD" id="cd02655">
    <property type="entry name" value="RNAP_beta'_C"/>
    <property type="match status" value="1"/>
</dbReference>
<accession>A0A554LHE2</accession>
<dbReference type="Gene3D" id="2.40.50.100">
    <property type="match status" value="2"/>
</dbReference>
<feature type="domain" description="RNA polymerase N-terminal" evidence="9">
    <location>
        <begin position="298"/>
        <end position="579"/>
    </location>
</feature>
<dbReference type="GO" id="GO:0000428">
    <property type="term" value="C:DNA-directed RNA polymerase complex"/>
    <property type="evidence" value="ECO:0007669"/>
    <property type="project" value="UniProtKB-KW"/>
</dbReference>
<evidence type="ECO:0000256" key="4">
    <source>
        <dbReference type="ARBA" id="ARBA00022723"/>
    </source>
</evidence>
<dbReference type="EC" id="2.7.7.6" evidence="7"/>
<keyword evidence="4 7" id="KW-0479">Metal-binding</keyword>
<keyword evidence="7" id="KW-0862">Zinc</keyword>
<dbReference type="CDD" id="cd01609">
    <property type="entry name" value="RNAP_beta'_N"/>
    <property type="match status" value="1"/>
</dbReference>
<proteinExistence type="inferred from homology"/>
<keyword evidence="1 7" id="KW-0240">DNA-directed RNA polymerase</keyword>
<dbReference type="Gene3D" id="1.10.40.90">
    <property type="match status" value="1"/>
</dbReference>
<reference evidence="10 11" key="1">
    <citation type="submission" date="2017-07" db="EMBL/GenBank/DDBJ databases">
        <title>Mechanisms for carbon and nitrogen cycling indicate functional differentiation within the Candidate Phyla Radiation.</title>
        <authorList>
            <person name="Danczak R.E."/>
            <person name="Johnston M.D."/>
            <person name="Kenah C."/>
            <person name="Slattery M."/>
            <person name="Wrighton K.C."/>
            <person name="Wilkins M.J."/>
        </authorList>
    </citation>
    <scope>NUCLEOTIDE SEQUENCE [LARGE SCALE GENOMIC DNA]</scope>
    <source>
        <strain evidence="10">Licking1014_96</strain>
    </source>
</reference>
<feature type="binding site" evidence="7">
    <location>
        <position position="61"/>
    </location>
    <ligand>
        <name>Zn(2+)</name>
        <dbReference type="ChEBI" id="CHEBI:29105"/>
        <label>1</label>
    </ligand>
</feature>
<feature type="binding site" evidence="7">
    <location>
        <position position="931"/>
    </location>
    <ligand>
        <name>Zn(2+)</name>
        <dbReference type="ChEBI" id="CHEBI:29105"/>
        <label>2</label>
    </ligand>
</feature>
<evidence type="ECO:0000313" key="11">
    <source>
        <dbReference type="Proteomes" id="UP000318296"/>
    </source>
</evidence>
<dbReference type="GO" id="GO:0003899">
    <property type="term" value="F:DNA-directed RNA polymerase activity"/>
    <property type="evidence" value="ECO:0007669"/>
    <property type="project" value="UniProtKB-UniRule"/>
</dbReference>
<organism evidence="10 11">
    <name type="scientific">Candidatus Berkelbacteria bacterium Licking1014_96</name>
    <dbReference type="NCBI Taxonomy" id="2017149"/>
    <lineage>
        <taxon>Bacteria</taxon>
        <taxon>Candidatus Berkelbacteria</taxon>
    </lineage>
</organism>
<dbReference type="SMART" id="SM00663">
    <property type="entry name" value="RPOLA_N"/>
    <property type="match status" value="1"/>
</dbReference>
<dbReference type="NCBIfam" id="TIGR02386">
    <property type="entry name" value="rpoC_TIGR"/>
    <property type="match status" value="1"/>
</dbReference>
<dbReference type="SUPFAM" id="SSF64484">
    <property type="entry name" value="beta and beta-prime subunits of DNA dependent RNA-polymerase"/>
    <property type="match status" value="1"/>
</dbReference>
<dbReference type="Pfam" id="PF04983">
    <property type="entry name" value="RNA_pol_Rpb1_3"/>
    <property type="match status" value="1"/>
</dbReference>
<dbReference type="Gene3D" id="1.10.150.390">
    <property type="match status" value="1"/>
</dbReference>
<dbReference type="Gene3D" id="1.10.1790.20">
    <property type="match status" value="1"/>
</dbReference>
<comment type="similarity">
    <text evidence="7 8">Belongs to the RNA polymerase beta' chain family.</text>
</comment>
<dbReference type="InterPro" id="IPR006592">
    <property type="entry name" value="RNA_pol_N"/>
</dbReference>
<dbReference type="InterPro" id="IPR000722">
    <property type="entry name" value="RNA_pol_asu"/>
</dbReference>
<comment type="subunit">
    <text evidence="7">The RNAP catalytic core consists of 2 alpha, 1 beta, 1 beta' and 1 omega subunit. When a sigma factor is associated with the core the holoenzyme is formed, which can initiate transcription.</text>
</comment>
<dbReference type="InterPro" id="IPR007083">
    <property type="entry name" value="RNA_pol_Rpb1_4"/>
</dbReference>
<comment type="function">
    <text evidence="7 8">DNA-dependent RNA polymerase catalyzes the transcription of DNA into RNA using the four ribonucleoside triphosphates as substrates.</text>
</comment>
<gene>
    <name evidence="7" type="primary">rpoC</name>
    <name evidence="10" type="ORF">CEN92_35</name>
</gene>
<dbReference type="GO" id="GO:0006351">
    <property type="term" value="P:DNA-templated transcription"/>
    <property type="evidence" value="ECO:0007669"/>
    <property type="project" value="UniProtKB-UniRule"/>
</dbReference>
<dbReference type="Pfam" id="PF04998">
    <property type="entry name" value="RNA_pol_Rpb1_5"/>
    <property type="match status" value="1"/>
</dbReference>
<keyword evidence="2 7" id="KW-0808">Transferase</keyword>
<dbReference type="PANTHER" id="PTHR19376:SF54">
    <property type="entry name" value="DNA-DIRECTED RNA POLYMERASE SUBUNIT BETA"/>
    <property type="match status" value="1"/>
</dbReference>
<dbReference type="GO" id="GO:0000287">
    <property type="term" value="F:magnesium ion binding"/>
    <property type="evidence" value="ECO:0007669"/>
    <property type="project" value="UniProtKB-UniRule"/>
</dbReference>
<dbReference type="InterPro" id="IPR012754">
    <property type="entry name" value="DNA-dir_RpoC_beta_prime_bact"/>
</dbReference>
<evidence type="ECO:0000256" key="8">
    <source>
        <dbReference type="RuleBase" id="RU004279"/>
    </source>
</evidence>
<protein>
    <recommendedName>
        <fullName evidence="7">DNA-directed RNA polymerase subunit beta'</fullName>
        <shortName evidence="7">RNAP subunit beta'</shortName>
        <ecNumber evidence="7">2.7.7.6</ecNumber>
    </recommendedName>
    <alternativeName>
        <fullName evidence="7">RNA polymerase subunit beta'</fullName>
    </alternativeName>
    <alternativeName>
        <fullName evidence="7">Transcriptase subunit beta'</fullName>
    </alternativeName>
</protein>
<dbReference type="HAMAP" id="MF_01322">
    <property type="entry name" value="RNApol_bact_RpoC"/>
    <property type="match status" value="1"/>
</dbReference>
<dbReference type="Gene3D" id="1.10.132.30">
    <property type="match status" value="1"/>
</dbReference>
<dbReference type="Gene3D" id="1.10.274.100">
    <property type="entry name" value="RNA polymerase Rpb1, domain 3"/>
    <property type="match status" value="2"/>
</dbReference>
<dbReference type="PANTHER" id="PTHR19376">
    <property type="entry name" value="DNA-DIRECTED RNA POLYMERASE"/>
    <property type="match status" value="1"/>
</dbReference>
<dbReference type="Pfam" id="PF00623">
    <property type="entry name" value="RNA_pol_Rpb1_2"/>
    <property type="match status" value="2"/>
</dbReference>
<feature type="binding site" evidence="7">
    <location>
        <position position="63"/>
    </location>
    <ligand>
        <name>Zn(2+)</name>
        <dbReference type="ChEBI" id="CHEBI:29105"/>
        <label>1</label>
    </ligand>
</feature>
<evidence type="ECO:0000256" key="7">
    <source>
        <dbReference type="HAMAP-Rule" id="MF_01322"/>
    </source>
</evidence>
<evidence type="ECO:0000256" key="3">
    <source>
        <dbReference type="ARBA" id="ARBA00022695"/>
    </source>
</evidence>
<dbReference type="Gene3D" id="4.10.860.120">
    <property type="entry name" value="RNA polymerase II, clamp domain"/>
    <property type="match status" value="1"/>
</dbReference>
<keyword evidence="3 7" id="KW-0548">Nucleotidyltransferase</keyword>
<feature type="binding site" evidence="7">
    <location>
        <position position="849"/>
    </location>
    <ligand>
        <name>Zn(2+)</name>
        <dbReference type="ChEBI" id="CHEBI:29105"/>
        <label>2</label>
    </ligand>
</feature>
<comment type="caution">
    <text evidence="10">The sequence shown here is derived from an EMBL/GenBank/DDBJ whole genome shotgun (WGS) entry which is preliminary data.</text>
</comment>
<evidence type="ECO:0000259" key="9">
    <source>
        <dbReference type="SMART" id="SM00663"/>
    </source>
</evidence>
<evidence type="ECO:0000256" key="2">
    <source>
        <dbReference type="ARBA" id="ARBA00022679"/>
    </source>
</evidence>
<dbReference type="InterPro" id="IPR007066">
    <property type="entry name" value="RNA_pol_Rpb1_3"/>
</dbReference>
<evidence type="ECO:0000313" key="10">
    <source>
        <dbReference type="EMBL" id="TSC92278.1"/>
    </source>
</evidence>
<comment type="cofactor">
    <cofactor evidence="7">
        <name>Mg(2+)</name>
        <dbReference type="ChEBI" id="CHEBI:18420"/>
    </cofactor>
    <text evidence="7">Binds 1 Mg(2+) ion per subunit.</text>
</comment>
<keyword evidence="5 7" id="KW-0804">Transcription</keyword>
<dbReference type="Pfam" id="PF05000">
    <property type="entry name" value="RNA_pol_Rpb1_4"/>
    <property type="match status" value="1"/>
</dbReference>
<feature type="binding site" evidence="7">
    <location>
        <position position="525"/>
    </location>
    <ligand>
        <name>Mg(2+)</name>
        <dbReference type="ChEBI" id="CHEBI:18420"/>
    </ligand>
</feature>
<dbReference type="Proteomes" id="UP000318296">
    <property type="component" value="Unassembled WGS sequence"/>
</dbReference>
<sequence>MQEKSVDFDSIRLSLAGPEQVLKWSHGEVTKPETINYRTQKPEREGLFDEKIFGPVKDYECYCGKYKKIRYKGVVCDKCGVEVTKSAVRRERMGHISLAVPCSHIWYLRGVPSRLGLIFDISSRDLERVVYFGAFIIIEVAEEIKKEALEKLDSKYQSYKDKLQGQNFAGSKIIKVLTGRNKKSGEARSGSAREVSEEVKLGRLLNNYRRRHFELEELRPHKIISEERYHDLSMKHGEIVKVGIGAEAIYDILKGIDLSVLEKSIQKEILISKGQKLKRLSKRLKLIKDLKNNNMRPDWMMVKELPVIPPDLRPMVQLDGGRFAASDLNDLYRRVINRNNRLKRLKLQGAPEVIQRNEKRMLQEAVDALIDNSARRDKAAQTVGGRRKLRSLSDMLRGKQGRFRQNLLGKRVDYSGRSVIVIGPELKLNQCGLPKVMALELFKPFIIGRLITLGFAHNVKNASKMIEQEEPAVWDILEEITKDHLVLLNRAPTLHRLGVQAFQPVLIEGKAIRIHPLVCAAYNADFDGDQMAVYIPLSTEAQDEAKTMMLASKNLLKPASGEPIVGPSRDIVFGIYYLTLMQRGGLGDNKYFESIDEAIIAHRNGYVGVRAKINVLIGGKIIKTTVGRILFNQILPQGFKFINSKMDRKTLNAIVKESFVKYGKKTTALLVDKIKDLGFYYSTHSGMTIAAVDIKVPANKPKVIAEADAKVLEIEEQYEEGLITDDERYLKIIELWSEVKSRLEREMVSMYKATDPVFAMINSGARGNLAQMTQLGAMKGLVVNPSGEIIEQPVKGNYLDGLESLEYFFSTHAARKGRSDTALRTAEAGYLTRRLIDVAQDVIITTYDCGDKEGSNISVNDVSEFGQSFKQKIIGRVAAKLIKDKNLRTIVAKNQMIDEPKAAKIEQGGIGEVTVFSPLTCKNTWGICQKCYGRDLATGELVATGTAVGVIAAQAIGEPGTQLTMRTFHIGGVVGLDITSGLPRVEELFEARLPKMPAILAEFDGVVEVKEFEDKKVIHLSSVEQKTKRINLLPGFKLKVRENQKVDSGRMIAARGKEEVHAPFAGRIHREENSVLITSDVERSSEYTVSALAAIKIKSGDKVIAGDILTEGQLDLRQTERILGQVKTQKYIVSEIQAIYSSQGQSINDKHFDVIVRQMFSKIGITSPGDTEFLAGQIVDRQRFYEVNASVKSDKIKAVGQELLLGVTKVALSTNSFLSAASFQETTGVLMEAATTGKIDKLRGLKENVIIGRMIPAGTGFRQKFGEQVKEEVAREVVRSKG</sequence>
<dbReference type="InterPro" id="IPR038120">
    <property type="entry name" value="Rpb1_funnel_sf"/>
</dbReference>
<dbReference type="InterPro" id="IPR007080">
    <property type="entry name" value="RNA_pol_Rpb1_1"/>
</dbReference>
<evidence type="ECO:0000256" key="6">
    <source>
        <dbReference type="ARBA" id="ARBA00048552"/>
    </source>
</evidence>
<dbReference type="InterPro" id="IPR045867">
    <property type="entry name" value="DNA-dir_RpoC_beta_prime"/>
</dbReference>
<feature type="binding site" evidence="7">
    <location>
        <position position="529"/>
    </location>
    <ligand>
        <name>Mg(2+)</name>
        <dbReference type="ChEBI" id="CHEBI:18420"/>
    </ligand>
</feature>
<feature type="binding site" evidence="7">
    <location>
        <position position="928"/>
    </location>
    <ligand>
        <name>Zn(2+)</name>
        <dbReference type="ChEBI" id="CHEBI:29105"/>
        <label>2</label>
    </ligand>
</feature>
<feature type="binding site" evidence="7">
    <location>
        <position position="79"/>
    </location>
    <ligand>
        <name>Zn(2+)</name>
        <dbReference type="ChEBI" id="CHEBI:29105"/>
        <label>1</label>
    </ligand>
</feature>
<evidence type="ECO:0000256" key="5">
    <source>
        <dbReference type="ARBA" id="ARBA00023163"/>
    </source>
</evidence>
<feature type="binding site" evidence="7">
    <location>
        <position position="527"/>
    </location>
    <ligand>
        <name>Mg(2+)</name>
        <dbReference type="ChEBI" id="CHEBI:18420"/>
    </ligand>
</feature>
<dbReference type="GO" id="GO:0003677">
    <property type="term" value="F:DNA binding"/>
    <property type="evidence" value="ECO:0007669"/>
    <property type="project" value="UniProtKB-UniRule"/>
</dbReference>
<dbReference type="Gene3D" id="2.40.40.20">
    <property type="match status" value="1"/>
</dbReference>
<feature type="binding site" evidence="7">
    <location>
        <position position="921"/>
    </location>
    <ligand>
        <name>Zn(2+)</name>
        <dbReference type="ChEBI" id="CHEBI:29105"/>
        <label>2</label>
    </ligand>
</feature>
<dbReference type="InterPro" id="IPR007081">
    <property type="entry name" value="RNA_pol_Rpb1_5"/>
</dbReference>
<dbReference type="Pfam" id="PF04997">
    <property type="entry name" value="RNA_pol_Rpb1_1"/>
    <property type="match status" value="1"/>
</dbReference>
<keyword evidence="7" id="KW-0460">Magnesium</keyword>
<comment type="cofactor">
    <cofactor evidence="7">
        <name>Zn(2+)</name>
        <dbReference type="ChEBI" id="CHEBI:29105"/>
    </cofactor>
    <text evidence="7">Binds 2 Zn(2+) ions per subunit.</text>
</comment>
<name>A0A554LHE2_9BACT</name>
<dbReference type="InterPro" id="IPR044893">
    <property type="entry name" value="RNA_pol_Rpb1_clamp_domain"/>
</dbReference>
<comment type="catalytic activity">
    <reaction evidence="6 7 8">
        <text>RNA(n) + a ribonucleoside 5'-triphosphate = RNA(n+1) + diphosphate</text>
        <dbReference type="Rhea" id="RHEA:21248"/>
        <dbReference type="Rhea" id="RHEA-COMP:14527"/>
        <dbReference type="Rhea" id="RHEA-COMP:17342"/>
        <dbReference type="ChEBI" id="CHEBI:33019"/>
        <dbReference type="ChEBI" id="CHEBI:61557"/>
        <dbReference type="ChEBI" id="CHEBI:140395"/>
        <dbReference type="EC" id="2.7.7.6"/>
    </reaction>
</comment>
<feature type="binding site" evidence="7">
    <location>
        <position position="76"/>
    </location>
    <ligand>
        <name>Zn(2+)</name>
        <dbReference type="ChEBI" id="CHEBI:29105"/>
        <label>1</label>
    </ligand>
</feature>